<reference evidence="2 3" key="1">
    <citation type="submission" date="2024-05" db="EMBL/GenBank/DDBJ databases">
        <title>Genome sequencing and assembly of Indian major carp, Cirrhinus mrigala (Hamilton, 1822).</title>
        <authorList>
            <person name="Mohindra V."/>
            <person name="Chowdhury L.M."/>
            <person name="Lal K."/>
            <person name="Jena J.K."/>
        </authorList>
    </citation>
    <scope>NUCLEOTIDE SEQUENCE [LARGE SCALE GENOMIC DNA]</scope>
    <source>
        <strain evidence="2">CM1030</strain>
        <tissue evidence="2">Blood</tissue>
    </source>
</reference>
<feature type="region of interest" description="Disordered" evidence="1">
    <location>
        <begin position="16"/>
        <end position="129"/>
    </location>
</feature>
<evidence type="ECO:0000313" key="2">
    <source>
        <dbReference type="EMBL" id="KAL0168304.1"/>
    </source>
</evidence>
<organism evidence="2 3">
    <name type="scientific">Cirrhinus mrigala</name>
    <name type="common">Mrigala</name>
    <dbReference type="NCBI Taxonomy" id="683832"/>
    <lineage>
        <taxon>Eukaryota</taxon>
        <taxon>Metazoa</taxon>
        <taxon>Chordata</taxon>
        <taxon>Craniata</taxon>
        <taxon>Vertebrata</taxon>
        <taxon>Euteleostomi</taxon>
        <taxon>Actinopterygii</taxon>
        <taxon>Neopterygii</taxon>
        <taxon>Teleostei</taxon>
        <taxon>Ostariophysi</taxon>
        <taxon>Cypriniformes</taxon>
        <taxon>Cyprinidae</taxon>
        <taxon>Labeoninae</taxon>
        <taxon>Labeonini</taxon>
        <taxon>Cirrhinus</taxon>
    </lineage>
</organism>
<proteinExistence type="predicted"/>
<gene>
    <name evidence="2" type="ORF">M9458_036526</name>
</gene>
<dbReference type="AlphaFoldDB" id="A0ABD0P2F2"/>
<protein>
    <submittedName>
        <fullName evidence="2">Uncharacterized protein</fullName>
    </submittedName>
</protein>
<comment type="caution">
    <text evidence="2">The sequence shown here is derived from an EMBL/GenBank/DDBJ whole genome shotgun (WGS) entry which is preliminary data.</text>
</comment>
<accession>A0ABD0P2F2</accession>
<dbReference type="Proteomes" id="UP001529510">
    <property type="component" value="Unassembled WGS sequence"/>
</dbReference>
<sequence length="129" mass="13902">MDPKYLREWRRLRSRVDASNSSFDGCPDLDVQSQGDVSGEGPSMQDVTGQGPARQEDVSGEGSSMQGHLFEEGLSSEVGAEEGPTTRDGSVAQDSDYGYKETVDSSESDTELESSDSDDTPSLRKDLAE</sequence>
<name>A0ABD0P2F2_CIRMR</name>
<feature type="compositionally biased region" description="Acidic residues" evidence="1">
    <location>
        <begin position="104"/>
        <end position="119"/>
    </location>
</feature>
<keyword evidence="3" id="KW-1185">Reference proteome</keyword>
<dbReference type="EMBL" id="JAMKFB020000018">
    <property type="protein sequence ID" value="KAL0168304.1"/>
    <property type="molecule type" value="Genomic_DNA"/>
</dbReference>
<evidence type="ECO:0000313" key="3">
    <source>
        <dbReference type="Proteomes" id="UP001529510"/>
    </source>
</evidence>
<evidence type="ECO:0000256" key="1">
    <source>
        <dbReference type="SAM" id="MobiDB-lite"/>
    </source>
</evidence>